<dbReference type="PANTHER" id="PTHR47584">
    <property type="match status" value="1"/>
</dbReference>
<reference evidence="3" key="1">
    <citation type="submission" date="2018-07" db="EMBL/GenBank/DDBJ databases">
        <authorList>
            <person name="Gao Z.-S."/>
            <person name="Jia H.-M."/>
            <person name="Jia H.-J."/>
            <person name="Cai Q.-L."/>
            <person name="Wang Y."/>
            <person name="Zhao H.-B."/>
        </authorList>
    </citation>
    <scope>NUCLEOTIDE SEQUENCE</scope>
    <source>
        <tissue evidence="3">Leaves</tissue>
    </source>
</reference>
<reference evidence="3" key="3">
    <citation type="submission" date="2019-09" db="EMBL/GenBank/DDBJ databases">
        <authorList>
            <person name="Gao Z."/>
        </authorList>
    </citation>
    <scope>NUCLEOTIDE SEQUENCE</scope>
    <source>
        <tissue evidence="3">Leaves</tissue>
    </source>
</reference>
<dbReference type="InterPro" id="IPR045026">
    <property type="entry name" value="LIMYB"/>
</dbReference>
<protein>
    <recommendedName>
        <fullName evidence="5">Myb/SANT-like domain-containing protein</fullName>
    </recommendedName>
</protein>
<organism evidence="3 4">
    <name type="scientific">Morella rubra</name>
    <name type="common">Chinese bayberry</name>
    <dbReference type="NCBI Taxonomy" id="262757"/>
    <lineage>
        <taxon>Eukaryota</taxon>
        <taxon>Viridiplantae</taxon>
        <taxon>Streptophyta</taxon>
        <taxon>Embryophyta</taxon>
        <taxon>Tracheophyta</taxon>
        <taxon>Spermatophyta</taxon>
        <taxon>Magnoliopsida</taxon>
        <taxon>eudicotyledons</taxon>
        <taxon>Gunneridae</taxon>
        <taxon>Pentapetalae</taxon>
        <taxon>rosids</taxon>
        <taxon>fabids</taxon>
        <taxon>Fagales</taxon>
        <taxon>Myricaceae</taxon>
        <taxon>Morella</taxon>
    </lineage>
</organism>
<evidence type="ECO:0000256" key="1">
    <source>
        <dbReference type="SAM" id="MobiDB-lite"/>
    </source>
</evidence>
<accession>A0A6A1VEW3</accession>
<evidence type="ECO:0008006" key="5">
    <source>
        <dbReference type="Google" id="ProtNLM"/>
    </source>
</evidence>
<feature type="compositionally biased region" description="Basic residues" evidence="1">
    <location>
        <begin position="151"/>
        <end position="163"/>
    </location>
</feature>
<sequence length="194" mass="20949">MAPATRSASLARCAVKKAVEEGADVPVTQEEKKFSTLLRDPTEFGWDPETNTVTASEEVLHKHLDKKGLENYNLLELVFNESTATGALAHGSSEAPGNTDDEDVVIERMEARIHIDIAAGVGIGEEMEGCQTNEGAHVSNSSIRSGATGQHSRKQSRGSKKKPSQAVIMNETFLAMTEVCKVRAQHINSKMEAS</sequence>
<gene>
    <name evidence="2" type="ORF">CJ030_MR6G019373</name>
    <name evidence="3" type="ORF">CJ030_MR6G019376</name>
</gene>
<dbReference type="AlphaFoldDB" id="A0A6A1VEW3"/>
<feature type="region of interest" description="Disordered" evidence="1">
    <location>
        <begin position="132"/>
        <end position="166"/>
    </location>
</feature>
<feature type="compositionally biased region" description="Polar residues" evidence="1">
    <location>
        <begin position="132"/>
        <end position="150"/>
    </location>
</feature>
<evidence type="ECO:0000313" key="3">
    <source>
        <dbReference type="EMBL" id="KAB1209630.1"/>
    </source>
</evidence>
<comment type="caution">
    <text evidence="3">The sequence shown here is derived from an EMBL/GenBank/DDBJ whole genome shotgun (WGS) entry which is preliminary data.</text>
</comment>
<reference evidence="3 4" key="2">
    <citation type="journal article" date="2019" name="Plant Biotechnol. J.">
        <title>The red bayberry genome and genetic basis of sex determination.</title>
        <authorList>
            <person name="Jia H.M."/>
            <person name="Jia H.J."/>
            <person name="Cai Q.L."/>
            <person name="Wang Y."/>
            <person name="Zhao H.B."/>
            <person name="Yang W.F."/>
            <person name="Wang G.Y."/>
            <person name="Li Y.H."/>
            <person name="Zhan D.L."/>
            <person name="Shen Y.T."/>
            <person name="Niu Q.F."/>
            <person name="Chang L."/>
            <person name="Qiu J."/>
            <person name="Zhao L."/>
            <person name="Xie H.B."/>
            <person name="Fu W.Y."/>
            <person name="Jin J."/>
            <person name="Li X.W."/>
            <person name="Jiao Y."/>
            <person name="Zhou C.C."/>
            <person name="Tu T."/>
            <person name="Chai C.Y."/>
            <person name="Gao J.L."/>
            <person name="Fan L.J."/>
            <person name="van de Weg E."/>
            <person name="Wang J.Y."/>
            <person name="Gao Z.S."/>
        </authorList>
    </citation>
    <scope>NUCLEOTIDE SEQUENCE [LARGE SCALE GENOMIC DNA]</scope>
    <source>
        <tissue evidence="3">Leaves</tissue>
    </source>
</reference>
<dbReference type="PANTHER" id="PTHR47584:SF14">
    <property type="entry name" value="L10-INTERACTING MYB DOMAIN-CONTAINING PROTEIN-LIKE"/>
    <property type="match status" value="1"/>
</dbReference>
<name>A0A6A1VEW3_9ROSI</name>
<dbReference type="OrthoDB" id="1730132at2759"/>
<dbReference type="EMBL" id="RXIC02000024">
    <property type="protein sequence ID" value="KAB1209630.1"/>
    <property type="molecule type" value="Genomic_DNA"/>
</dbReference>
<evidence type="ECO:0000313" key="2">
    <source>
        <dbReference type="EMBL" id="KAB1209627.1"/>
    </source>
</evidence>
<dbReference type="EMBL" id="RXIC02000024">
    <property type="protein sequence ID" value="KAB1209627.1"/>
    <property type="molecule type" value="Genomic_DNA"/>
</dbReference>
<proteinExistence type="predicted"/>
<dbReference type="Proteomes" id="UP000516437">
    <property type="component" value="Chromosome 6"/>
</dbReference>
<evidence type="ECO:0000313" key="4">
    <source>
        <dbReference type="Proteomes" id="UP000516437"/>
    </source>
</evidence>
<keyword evidence="4" id="KW-1185">Reference proteome</keyword>